<dbReference type="Proteomes" id="UP000029661">
    <property type="component" value="Chromosome"/>
</dbReference>
<evidence type="ECO:0000313" key="4">
    <source>
        <dbReference type="EMBL" id="CEL23951.1"/>
    </source>
</evidence>
<dbReference type="AlphaFoldDB" id="A0A089ZIV4"/>
<accession>A0A089ZIV4</accession>
<dbReference type="EMBL" id="LN734822">
    <property type="protein sequence ID" value="CEL23951.1"/>
    <property type="molecule type" value="Genomic_DNA"/>
</dbReference>
<dbReference type="KEGG" id="mfi:DSM1535_0228"/>
<sequence length="56" mass="6527">MRMNWNLWAVILSILVVIIGLYEIFALGEYTWTNYLSTFLFAVVVVLILNSMNKTQ</sequence>
<name>A0A089ZIV4_METFO</name>
<reference evidence="2" key="1">
    <citation type="submission" date="2013-12" db="EMBL/GenBank/DDBJ databases">
        <title>The complete genome sequence of Methanobacterium sp. BRM9.</title>
        <authorList>
            <consortium name="Pastoral Greenhouse Gas Research Consortium"/>
            <person name="Kelly W.J."/>
            <person name="Leahy S.C."/>
            <person name="Perry R."/>
            <person name="Li D."/>
            <person name="Altermann E."/>
            <person name="Lambie S.C."/>
            <person name="Attwood G.T."/>
        </authorList>
    </citation>
    <scope>NUCLEOTIDE SEQUENCE [LARGE SCALE GENOMIC DNA]</scope>
    <source>
        <strain evidence="2">BRM9</strain>
    </source>
</reference>
<dbReference type="EMBL" id="LN515531">
    <property type="protein sequence ID" value="CEA12592.1"/>
    <property type="molecule type" value="Genomic_DNA"/>
</dbReference>
<gene>
    <name evidence="2" type="ORF">BRM9_2036</name>
    <name evidence="3" type="ORF">DSM1535_0228</name>
    <name evidence="4" type="ORF">MB9_0302</name>
</gene>
<keyword evidence="1" id="KW-0812">Transmembrane</keyword>
<protein>
    <submittedName>
        <fullName evidence="3">Putative membrane protein</fullName>
    </submittedName>
</protein>
<dbReference type="Proteomes" id="UP000062768">
    <property type="component" value="Chromosome I"/>
</dbReference>
<evidence type="ECO:0000256" key="1">
    <source>
        <dbReference type="SAM" id="Phobius"/>
    </source>
</evidence>
<proteinExistence type="predicted"/>
<evidence type="ECO:0000313" key="5">
    <source>
        <dbReference type="Proteomes" id="UP000029661"/>
    </source>
</evidence>
<evidence type="ECO:0000313" key="6">
    <source>
        <dbReference type="Proteomes" id="UP000062768"/>
    </source>
</evidence>
<feature type="transmembrane region" description="Helical" evidence="1">
    <location>
        <begin position="7"/>
        <end position="26"/>
    </location>
</feature>
<keyword evidence="1" id="KW-1133">Transmembrane helix</keyword>
<dbReference type="PATRIC" id="fig|2162.10.peg.311"/>
<keyword evidence="6" id="KW-1185">Reference proteome</keyword>
<keyword evidence="1" id="KW-0472">Membrane</keyword>
<reference evidence="4" key="2">
    <citation type="submission" date="2014-09" db="EMBL/GenBank/DDBJ databases">
        <authorList>
            <person name="Bishop-Lilly K.A."/>
            <person name="Broomall S.M."/>
            <person name="Chain P.S."/>
            <person name="Chertkov O."/>
            <person name="Coyne S.R."/>
            <person name="Daligault H.E."/>
            <person name="Davenport K.W."/>
            <person name="Erkkila T."/>
            <person name="Frey K.G."/>
            <person name="Gibbons H.S."/>
            <person name="Gu W."/>
            <person name="Jaissle J."/>
            <person name="Johnson S.L."/>
            <person name="Koroleva G.I."/>
            <person name="Ladner J.T."/>
            <person name="Lo C.-C."/>
            <person name="Minogue T.D."/>
            <person name="Munk C."/>
            <person name="Palacios G.F."/>
            <person name="Redden C.L."/>
            <person name="Rosenzweig C.N."/>
            <person name="Scholz M.B."/>
            <person name="Teshima H."/>
            <person name="Xu Y."/>
        </authorList>
    </citation>
    <scope>NUCLEOTIDE SEQUENCE</scope>
    <source>
        <strain evidence="4">Mb9</strain>
    </source>
</reference>
<dbReference type="KEGG" id="mfc:BRM9_2036"/>
<organism evidence="2 5">
    <name type="scientific">Methanobacterium formicicum</name>
    <dbReference type="NCBI Taxonomy" id="2162"/>
    <lineage>
        <taxon>Archaea</taxon>
        <taxon>Methanobacteriati</taxon>
        <taxon>Methanobacteriota</taxon>
        <taxon>Methanomada group</taxon>
        <taxon>Methanobacteria</taxon>
        <taxon>Methanobacteriales</taxon>
        <taxon>Methanobacteriaceae</taxon>
        <taxon>Methanobacterium</taxon>
    </lineage>
</organism>
<evidence type="ECO:0000313" key="2">
    <source>
        <dbReference type="EMBL" id="AIS32838.1"/>
    </source>
</evidence>
<evidence type="ECO:0000313" key="3">
    <source>
        <dbReference type="EMBL" id="CEA12592.1"/>
    </source>
</evidence>
<feature type="transmembrane region" description="Helical" evidence="1">
    <location>
        <begin position="32"/>
        <end position="50"/>
    </location>
</feature>
<dbReference type="EMBL" id="CP006933">
    <property type="protein sequence ID" value="AIS32838.1"/>
    <property type="molecule type" value="Genomic_DNA"/>
</dbReference>